<organism evidence="3 4">
    <name type="scientific">Saprolegnia parasitica (strain CBS 223.65)</name>
    <dbReference type="NCBI Taxonomy" id="695850"/>
    <lineage>
        <taxon>Eukaryota</taxon>
        <taxon>Sar</taxon>
        <taxon>Stramenopiles</taxon>
        <taxon>Oomycota</taxon>
        <taxon>Saprolegniomycetes</taxon>
        <taxon>Saprolegniales</taxon>
        <taxon>Saprolegniaceae</taxon>
        <taxon>Saprolegnia</taxon>
    </lineage>
</organism>
<dbReference type="Gene3D" id="1.10.510.10">
    <property type="entry name" value="Transferase(Phosphotransferase) domain 1"/>
    <property type="match status" value="1"/>
</dbReference>
<feature type="transmembrane region" description="Helical" evidence="1">
    <location>
        <begin position="21"/>
        <end position="42"/>
    </location>
</feature>
<dbReference type="GO" id="GO:0004674">
    <property type="term" value="F:protein serine/threonine kinase activity"/>
    <property type="evidence" value="ECO:0007669"/>
    <property type="project" value="TreeGrafter"/>
</dbReference>
<dbReference type="KEGG" id="spar:SPRG_08431"/>
<keyword evidence="1" id="KW-0812">Transmembrane</keyword>
<keyword evidence="3" id="KW-0418">Kinase</keyword>
<dbReference type="STRING" id="695850.A0A067CHR4"/>
<dbReference type="InterPro" id="IPR011009">
    <property type="entry name" value="Kinase-like_dom_sf"/>
</dbReference>
<dbReference type="PROSITE" id="PS50011">
    <property type="entry name" value="PROTEIN_KINASE_DOM"/>
    <property type="match status" value="1"/>
</dbReference>
<keyword evidence="3" id="KW-0808">Transferase</keyword>
<accession>A0A067CHR4</accession>
<evidence type="ECO:0000256" key="1">
    <source>
        <dbReference type="SAM" id="Phobius"/>
    </source>
</evidence>
<sequence>MLRQTAVCITDAPSPSMLRSMYGPIFVFLGTVLSLLVVYMVGKRLLLGPPTLTDNTLRATCISSGYSRMDDDPVEYRISVSLDLDTNDLASRLRNDDALTAAHKLQLKDIRKLKLVSATPLYTTYVAQHLAMKADIKVLTPTASPMETLAHLSGLVHEIRVLARLSHPKVVSLLGYAASSSLLDLTMATEFMSFGSLAAILSEPALKQTLEWTPTSIHAVPKVQLALDVVSAIVYLHGLTRPLLHNALSTNAVVVSSKWEAKVSAFAHSSYVDDASSSTTTTTELLPSAVAMDAPEVQSGGRRSTASDMYLLGHVLLALDDGDEATSTMPEAIATIVARCVDTDPTHRPTAVEVCDILKSFSD</sequence>
<dbReference type="Proteomes" id="UP000030745">
    <property type="component" value="Unassembled WGS sequence"/>
</dbReference>
<dbReference type="Pfam" id="PF07714">
    <property type="entry name" value="PK_Tyr_Ser-Thr"/>
    <property type="match status" value="1"/>
</dbReference>
<dbReference type="RefSeq" id="XP_012203055.1">
    <property type="nucleotide sequence ID" value="XM_012347665.1"/>
</dbReference>
<feature type="domain" description="Protein kinase" evidence="2">
    <location>
        <begin position="110"/>
        <end position="363"/>
    </location>
</feature>
<evidence type="ECO:0000313" key="4">
    <source>
        <dbReference type="Proteomes" id="UP000030745"/>
    </source>
</evidence>
<dbReference type="OrthoDB" id="71898at2759"/>
<dbReference type="PANTHER" id="PTHR44329:SF214">
    <property type="entry name" value="PROTEIN KINASE DOMAIN-CONTAINING PROTEIN"/>
    <property type="match status" value="1"/>
</dbReference>
<protein>
    <submittedName>
        <fullName evidence="3">TKL protein kinase</fullName>
    </submittedName>
</protein>
<dbReference type="EMBL" id="KK583225">
    <property type="protein sequence ID" value="KDO26357.1"/>
    <property type="molecule type" value="Genomic_DNA"/>
</dbReference>
<evidence type="ECO:0000313" key="3">
    <source>
        <dbReference type="EMBL" id="KDO26357.1"/>
    </source>
</evidence>
<dbReference type="PANTHER" id="PTHR44329">
    <property type="entry name" value="SERINE/THREONINE-PROTEIN KINASE TNNI3K-RELATED"/>
    <property type="match status" value="1"/>
</dbReference>
<reference evidence="3 4" key="1">
    <citation type="journal article" date="2013" name="PLoS Genet.">
        <title>Distinctive expansion of potential virulence genes in the genome of the oomycete fish pathogen Saprolegnia parasitica.</title>
        <authorList>
            <person name="Jiang R.H."/>
            <person name="de Bruijn I."/>
            <person name="Haas B.J."/>
            <person name="Belmonte R."/>
            <person name="Lobach L."/>
            <person name="Christie J."/>
            <person name="van den Ackerveken G."/>
            <person name="Bottin A."/>
            <person name="Bulone V."/>
            <person name="Diaz-Moreno S.M."/>
            <person name="Dumas B."/>
            <person name="Fan L."/>
            <person name="Gaulin E."/>
            <person name="Govers F."/>
            <person name="Grenville-Briggs L.J."/>
            <person name="Horner N.R."/>
            <person name="Levin J.Z."/>
            <person name="Mammella M."/>
            <person name="Meijer H.J."/>
            <person name="Morris P."/>
            <person name="Nusbaum C."/>
            <person name="Oome S."/>
            <person name="Phillips A.J."/>
            <person name="van Rooyen D."/>
            <person name="Rzeszutek E."/>
            <person name="Saraiva M."/>
            <person name="Secombes C.J."/>
            <person name="Seidl M.F."/>
            <person name="Snel B."/>
            <person name="Stassen J.H."/>
            <person name="Sykes S."/>
            <person name="Tripathy S."/>
            <person name="van den Berg H."/>
            <person name="Vega-Arreguin J.C."/>
            <person name="Wawra S."/>
            <person name="Young S.K."/>
            <person name="Zeng Q."/>
            <person name="Dieguez-Uribeondo J."/>
            <person name="Russ C."/>
            <person name="Tyler B.M."/>
            <person name="van West P."/>
        </authorList>
    </citation>
    <scope>NUCLEOTIDE SEQUENCE [LARGE SCALE GENOMIC DNA]</scope>
    <source>
        <strain evidence="3 4">CBS 223.65</strain>
    </source>
</reference>
<dbReference type="InterPro" id="IPR051681">
    <property type="entry name" value="Ser/Thr_Kinases-Pseudokinases"/>
</dbReference>
<dbReference type="GeneID" id="24130650"/>
<dbReference type="AlphaFoldDB" id="A0A067CHR4"/>
<dbReference type="InterPro" id="IPR001245">
    <property type="entry name" value="Ser-Thr/Tyr_kinase_cat_dom"/>
</dbReference>
<name>A0A067CHR4_SAPPC</name>
<evidence type="ECO:0000259" key="2">
    <source>
        <dbReference type="PROSITE" id="PS50011"/>
    </source>
</evidence>
<dbReference type="InterPro" id="IPR000719">
    <property type="entry name" value="Prot_kinase_dom"/>
</dbReference>
<keyword evidence="1" id="KW-1133">Transmembrane helix</keyword>
<dbReference type="VEuPathDB" id="FungiDB:SPRG_08431"/>
<gene>
    <name evidence="3" type="ORF">SPRG_08431</name>
</gene>
<keyword evidence="4" id="KW-1185">Reference proteome</keyword>
<dbReference type="GO" id="GO:0005524">
    <property type="term" value="F:ATP binding"/>
    <property type="evidence" value="ECO:0007669"/>
    <property type="project" value="InterPro"/>
</dbReference>
<keyword evidence="1" id="KW-0472">Membrane</keyword>
<dbReference type="SUPFAM" id="SSF56112">
    <property type="entry name" value="Protein kinase-like (PK-like)"/>
    <property type="match status" value="1"/>
</dbReference>
<proteinExistence type="predicted"/>